<keyword evidence="1" id="KW-1133">Transmembrane helix</keyword>
<reference evidence="2 3" key="1">
    <citation type="submission" date="2021-01" db="EMBL/GenBank/DDBJ databases">
        <title>Whole genome shotgun sequence of Microbispora corallina NBRC 16416.</title>
        <authorList>
            <person name="Komaki H."/>
            <person name="Tamura T."/>
        </authorList>
    </citation>
    <scope>NUCLEOTIDE SEQUENCE [LARGE SCALE GENOMIC DNA]</scope>
    <source>
        <strain evidence="2 3">NBRC 16416</strain>
    </source>
</reference>
<dbReference type="EMBL" id="BOOC01000048">
    <property type="protein sequence ID" value="GIH43886.1"/>
    <property type="molecule type" value="Genomic_DNA"/>
</dbReference>
<keyword evidence="1" id="KW-0472">Membrane</keyword>
<organism evidence="2 3">
    <name type="scientific">Microbispora corallina</name>
    <dbReference type="NCBI Taxonomy" id="83302"/>
    <lineage>
        <taxon>Bacteria</taxon>
        <taxon>Bacillati</taxon>
        <taxon>Actinomycetota</taxon>
        <taxon>Actinomycetes</taxon>
        <taxon>Streptosporangiales</taxon>
        <taxon>Streptosporangiaceae</taxon>
        <taxon>Microbispora</taxon>
    </lineage>
</organism>
<keyword evidence="1" id="KW-0812">Transmembrane</keyword>
<gene>
    <name evidence="2" type="ORF">Mco01_68860</name>
</gene>
<name>A0ABQ4G9Y6_9ACTN</name>
<evidence type="ECO:0000313" key="2">
    <source>
        <dbReference type="EMBL" id="GIH43886.1"/>
    </source>
</evidence>
<dbReference type="Proteomes" id="UP000603904">
    <property type="component" value="Unassembled WGS sequence"/>
</dbReference>
<evidence type="ECO:0000313" key="3">
    <source>
        <dbReference type="Proteomes" id="UP000603904"/>
    </source>
</evidence>
<protein>
    <submittedName>
        <fullName evidence="2">Uncharacterized protein</fullName>
    </submittedName>
</protein>
<keyword evidence="3" id="KW-1185">Reference proteome</keyword>
<proteinExistence type="predicted"/>
<comment type="caution">
    <text evidence="2">The sequence shown here is derived from an EMBL/GenBank/DDBJ whole genome shotgun (WGS) entry which is preliminary data.</text>
</comment>
<evidence type="ECO:0000256" key="1">
    <source>
        <dbReference type="SAM" id="Phobius"/>
    </source>
</evidence>
<feature type="transmembrane region" description="Helical" evidence="1">
    <location>
        <begin position="24"/>
        <end position="47"/>
    </location>
</feature>
<dbReference type="RefSeq" id="WP_204060933.1">
    <property type="nucleotide sequence ID" value="NZ_BAAAGP010000013.1"/>
</dbReference>
<accession>A0ABQ4G9Y6</accession>
<sequence length="202" mass="22421">MSYPPLYDERPAQRRRGRGSERTIALVALVIAAIAVLIAAVLAVLLVRKTGSPATAPVATASPLVVKTNAAPTRRPAQPKTRAGARLAAQKVFDLYTSGQYGPFWDRWTSEAQRLVSRRDYVRRFRLCPSIAQGIRIQISAVSVTGDHARVTAARSIATFVYDFQYERGVWRFVPDADQQKEYQTKSVDQIVREERVAGMCG</sequence>